<keyword evidence="2" id="KW-1133">Transmembrane helix</keyword>
<dbReference type="CDD" id="cd00047">
    <property type="entry name" value="PTPc"/>
    <property type="match status" value="1"/>
</dbReference>
<feature type="compositionally biased region" description="Polar residues" evidence="1">
    <location>
        <begin position="276"/>
        <end position="290"/>
    </location>
</feature>
<dbReference type="GO" id="GO:0004725">
    <property type="term" value="F:protein tyrosine phosphatase activity"/>
    <property type="evidence" value="ECO:0007669"/>
    <property type="project" value="InterPro"/>
</dbReference>
<feature type="compositionally biased region" description="Basic and acidic residues" evidence="1">
    <location>
        <begin position="741"/>
        <end position="751"/>
    </location>
</feature>
<feature type="compositionally biased region" description="Polar residues" evidence="1">
    <location>
        <begin position="752"/>
        <end position="770"/>
    </location>
</feature>
<dbReference type="RefSeq" id="XP_025412020.1">
    <property type="nucleotide sequence ID" value="XM_025556235.1"/>
</dbReference>
<feature type="transmembrane region" description="Helical" evidence="2">
    <location>
        <begin position="1080"/>
        <end position="1101"/>
    </location>
</feature>
<feature type="signal peptide" evidence="3">
    <location>
        <begin position="1"/>
        <end position="20"/>
    </location>
</feature>
<dbReference type="PANTHER" id="PTHR19134">
    <property type="entry name" value="RECEPTOR-TYPE TYROSINE-PROTEIN PHOSPHATASE"/>
    <property type="match status" value="1"/>
</dbReference>
<protein>
    <submittedName>
        <fullName evidence="7">Flocculation protein FLO11-like</fullName>
    </submittedName>
</protein>
<sequence length="1446" mass="159841">MKFHPEWIVWILACISFVLCQDGIDIVDATKSSLLSEVSKLRDFEATSSQRPTLTAREEQIEDELINSATTTETLLEKRKFTIRPLIENEGHREIVTNFDRFDGTGPTTTRSVSSTSINKNKVSFSSTFKKYDGPENVTNVDNVNFTTSFDGLTKKSTTDNGERKTRQRLDGFKGVTTNRGKTRFQNEQTTSEIPDLLATLRHKKPIRVKPIEQIIKEDVVSALNADDLVDTTTVIQDTTEVEQQRPKFKKPPLIATHHPNFGTSTETSRRPAIRSNLNLKQKISSSTIKTRPPESDATESDNTSGNKSLDIISSNVQSNKIRPVKVITPKGTTTVQQPIPPTATAWALASLKAPNNTNKLFRKPANVTNAQEQIAKIKPFITWSTRLQKINEENSNTTSISNNTVVTESKEFTTGIPVQNMSSINDSSTANRLTPQITSTESLLQIISTSPKNHVPQGIDSTATIVGGDTDQNKYEVYGSLKPDVENAKTVIETLRPSSSTTPSESQSSNLLLVTSYKSILENNNTSGIQQNVFTSSENPIMENILKKEIIKDNLLTMTTNQPSIVQLSEEVPITGSAEDHTMPIVSTSTEMISKIPGLLFDYSEYHDVNKEPTITTTGVQPSSSDVTFSFSHDIDLSNRNHSTTTEQYIESIKTKLDGKITKSTNTHDSLEIDDFTHMFSLNRPISSSSDGTKIVPPISEKTISELPLPTNEISNTSQVYSWSNGPDTFFTDFDSNSTDSHDNTDDGQKTFESSSQSSIAVNELTSESDISENDVPIIITSSSTTTTSTLPTTTTTTIILKPTMRTTTTSTTPIPISTTTSTTPIPITTTTTSTTPIPITTTTTSTTPIPITTTTTLRPSSTTTTITQKPTTTTTISPSTTTTTTPRLTTTTTTTSTTPIPEITTATQKPTATNNPILITTTTNKPNPITSRPKPAVVDLTSTTLEPNIPAVQSFLKVIVNSTMKNICGSEDELKDAIIKLFESGTESVRTKNQIRFLNVNERKCLDPNDEKSPVSVEFYLVNDDGNFNAYINEEFINLLDKHEFDYKLNVIGVELMQRIIENVNNNEKETQNSRVKAAIYLSCIAGICSVLVFILLVVRKRQKRFNYGQRCTPVSLDDYSMDNISVYNSVRRKGVLRASKRSYGNPAFDDSSAVSHSLNFGGLISFSEDRPAIDEEFSNIPVITVKPDELPPGAETKNRYANVIPMPETRVMLNPRGSGHNSDYINANFVKGYKGADKFYIACQAPMQSTLPDFWQMIWEQNTRVIMMVTSLTEKGVERCADYLPPSEVVDCHRLFGDYQVTLKKREVKDKLIISNLQLKNLETNLWRDVTHLWYGGWPVQGVPSDPGTILAFLMEARSHMKTNSGPHVVHCSPGTGRTGTLIACDIAIREFELSRSVDVPKTVYAIRRCRAGAVQTRDQYALIYKVINLYASKLSGGVLDSI</sequence>
<dbReference type="SMART" id="SM00404">
    <property type="entry name" value="PTPc_motif"/>
    <property type="match status" value="1"/>
</dbReference>
<dbReference type="Pfam" id="PF00102">
    <property type="entry name" value="Y_phosphatase"/>
    <property type="match status" value="1"/>
</dbReference>
<dbReference type="InterPro" id="IPR000387">
    <property type="entry name" value="Tyr_Pase_dom"/>
</dbReference>
<dbReference type="InterPro" id="IPR029021">
    <property type="entry name" value="Prot-tyrosine_phosphatase-like"/>
</dbReference>
<accession>A0A8B8FNT5</accession>
<dbReference type="GO" id="GO:0048666">
    <property type="term" value="P:neuron development"/>
    <property type="evidence" value="ECO:0007669"/>
    <property type="project" value="UniProtKB-ARBA"/>
</dbReference>
<feature type="region of interest" description="Disordered" evidence="1">
    <location>
        <begin position="240"/>
        <end position="315"/>
    </location>
</feature>
<dbReference type="InterPro" id="IPR016130">
    <property type="entry name" value="Tyr_Pase_AS"/>
</dbReference>
<evidence type="ECO:0000256" key="1">
    <source>
        <dbReference type="SAM" id="MobiDB-lite"/>
    </source>
</evidence>
<proteinExistence type="predicted"/>
<dbReference type="SMART" id="SM00194">
    <property type="entry name" value="PTPc"/>
    <property type="match status" value="1"/>
</dbReference>
<dbReference type="PROSITE" id="PS00383">
    <property type="entry name" value="TYR_PHOSPHATASE_1"/>
    <property type="match status" value="1"/>
</dbReference>
<dbReference type="Gene3D" id="3.90.190.10">
    <property type="entry name" value="Protein tyrosine phosphatase superfamily"/>
    <property type="match status" value="1"/>
</dbReference>
<feature type="chain" id="PRO_5034099576" evidence="3">
    <location>
        <begin position="21"/>
        <end position="1446"/>
    </location>
</feature>
<evidence type="ECO:0000256" key="3">
    <source>
        <dbReference type="SAM" id="SignalP"/>
    </source>
</evidence>
<dbReference type="OrthoDB" id="5794147at2759"/>
<keyword evidence="6" id="KW-1185">Reference proteome</keyword>
<dbReference type="InterPro" id="IPR050348">
    <property type="entry name" value="Protein-Tyr_Phosphatase"/>
</dbReference>
<dbReference type="PRINTS" id="PR00700">
    <property type="entry name" value="PRTYPHPHTASE"/>
</dbReference>
<feature type="domain" description="Tyrosine specific protein phosphatases" evidence="5">
    <location>
        <begin position="1354"/>
        <end position="1425"/>
    </location>
</feature>
<dbReference type="PROSITE" id="PS50055">
    <property type="entry name" value="TYR_PHOSPHATASE_PTP"/>
    <property type="match status" value="1"/>
</dbReference>
<feature type="region of interest" description="Disordered" evidence="1">
    <location>
        <begin position="733"/>
        <end position="770"/>
    </location>
</feature>
<dbReference type="Proteomes" id="UP000694846">
    <property type="component" value="Unplaced"/>
</dbReference>
<evidence type="ECO:0000259" key="5">
    <source>
        <dbReference type="PROSITE" id="PS50056"/>
    </source>
</evidence>
<evidence type="ECO:0000313" key="6">
    <source>
        <dbReference type="Proteomes" id="UP000694846"/>
    </source>
</evidence>
<reference evidence="7" key="1">
    <citation type="submission" date="2025-08" db="UniProtKB">
        <authorList>
            <consortium name="RefSeq"/>
        </authorList>
    </citation>
    <scope>IDENTIFICATION</scope>
    <source>
        <tissue evidence="7">Whole body</tissue>
    </source>
</reference>
<dbReference type="InterPro" id="IPR003595">
    <property type="entry name" value="Tyr_Pase_cat"/>
</dbReference>
<dbReference type="SUPFAM" id="SSF52799">
    <property type="entry name" value="(Phosphotyrosine protein) phosphatases II"/>
    <property type="match status" value="1"/>
</dbReference>
<name>A0A8B8FNT5_9HEMI</name>
<organism evidence="6 7">
    <name type="scientific">Sipha flava</name>
    <name type="common">yellow sugarcane aphid</name>
    <dbReference type="NCBI Taxonomy" id="143950"/>
    <lineage>
        <taxon>Eukaryota</taxon>
        <taxon>Metazoa</taxon>
        <taxon>Ecdysozoa</taxon>
        <taxon>Arthropoda</taxon>
        <taxon>Hexapoda</taxon>
        <taxon>Insecta</taxon>
        <taxon>Pterygota</taxon>
        <taxon>Neoptera</taxon>
        <taxon>Paraneoptera</taxon>
        <taxon>Hemiptera</taxon>
        <taxon>Sternorrhyncha</taxon>
        <taxon>Aphidomorpha</taxon>
        <taxon>Aphidoidea</taxon>
        <taxon>Aphididae</taxon>
        <taxon>Sipha</taxon>
    </lineage>
</organism>
<feature type="domain" description="Tyrosine-protein phosphatase" evidence="4">
    <location>
        <begin position="1200"/>
        <end position="1434"/>
    </location>
</feature>
<dbReference type="FunFam" id="3.90.190.10:FF:000098">
    <property type="entry name" value="Protein-tryrosine phosphatase"/>
    <property type="match status" value="1"/>
</dbReference>
<dbReference type="PROSITE" id="PS50056">
    <property type="entry name" value="TYR_PHOSPHATASE_2"/>
    <property type="match status" value="1"/>
</dbReference>
<feature type="compositionally biased region" description="Polar residues" evidence="1">
    <location>
        <begin position="301"/>
        <end position="315"/>
    </location>
</feature>
<feature type="region of interest" description="Disordered" evidence="1">
    <location>
        <begin position="808"/>
        <end position="903"/>
    </location>
</feature>
<keyword evidence="2" id="KW-0472">Membrane</keyword>
<dbReference type="PANTHER" id="PTHR19134:SF544">
    <property type="entry name" value="IP14232P"/>
    <property type="match status" value="1"/>
</dbReference>
<evidence type="ECO:0000256" key="2">
    <source>
        <dbReference type="SAM" id="Phobius"/>
    </source>
</evidence>
<dbReference type="GeneID" id="112684624"/>
<dbReference type="InterPro" id="IPR000242">
    <property type="entry name" value="PTP_cat"/>
</dbReference>
<keyword evidence="2" id="KW-0812">Transmembrane</keyword>
<keyword evidence="3" id="KW-0732">Signal</keyword>
<gene>
    <name evidence="7" type="primary">LOC112684624</name>
</gene>
<evidence type="ECO:0000259" key="4">
    <source>
        <dbReference type="PROSITE" id="PS50055"/>
    </source>
</evidence>
<evidence type="ECO:0000313" key="7">
    <source>
        <dbReference type="RefSeq" id="XP_025412020.1"/>
    </source>
</evidence>